<organism evidence="2">
    <name type="scientific">uncultured Thermomicrobiales bacterium</name>
    <dbReference type="NCBI Taxonomy" id="1645740"/>
    <lineage>
        <taxon>Bacteria</taxon>
        <taxon>Pseudomonadati</taxon>
        <taxon>Thermomicrobiota</taxon>
        <taxon>Thermomicrobia</taxon>
        <taxon>Thermomicrobiales</taxon>
        <taxon>environmental samples</taxon>
    </lineage>
</organism>
<proteinExistence type="predicted"/>
<evidence type="ECO:0000256" key="1">
    <source>
        <dbReference type="SAM" id="MobiDB-lite"/>
    </source>
</evidence>
<sequence>GDRQLRVSLQPQPRRVLGARPSRHQLPVDDGDQPALGVPDPARVLPDTAPIRGGSIAVPGHHHDPERDLSRPHQSGRRAAVPVLLDCGNDGGSALAPCPGNAKGRRPGWI</sequence>
<dbReference type="AlphaFoldDB" id="A0A6J4UKM9"/>
<feature type="non-terminal residue" evidence="2">
    <location>
        <position position="110"/>
    </location>
</feature>
<feature type="region of interest" description="Disordered" evidence="1">
    <location>
        <begin position="1"/>
        <end position="110"/>
    </location>
</feature>
<dbReference type="EMBL" id="CADCWI010000057">
    <property type="protein sequence ID" value="CAA9551608.1"/>
    <property type="molecule type" value="Genomic_DNA"/>
</dbReference>
<protein>
    <submittedName>
        <fullName evidence="2">Uncharacterized protein</fullName>
    </submittedName>
</protein>
<gene>
    <name evidence="2" type="ORF">AVDCRST_MAG43-1101</name>
</gene>
<accession>A0A6J4UKM9</accession>
<feature type="non-terminal residue" evidence="2">
    <location>
        <position position="1"/>
    </location>
</feature>
<reference evidence="2" key="1">
    <citation type="submission" date="2020-02" db="EMBL/GenBank/DDBJ databases">
        <authorList>
            <person name="Meier V. D."/>
        </authorList>
    </citation>
    <scope>NUCLEOTIDE SEQUENCE</scope>
    <source>
        <strain evidence="2">AVDCRST_MAG43</strain>
    </source>
</reference>
<name>A0A6J4UKM9_9BACT</name>
<feature type="compositionally biased region" description="Basic and acidic residues" evidence="1">
    <location>
        <begin position="61"/>
        <end position="71"/>
    </location>
</feature>
<evidence type="ECO:0000313" key="2">
    <source>
        <dbReference type="EMBL" id="CAA9551608.1"/>
    </source>
</evidence>